<organism evidence="1 2">
    <name type="scientific">Abeliophyllum distichum</name>
    <dbReference type="NCBI Taxonomy" id="126358"/>
    <lineage>
        <taxon>Eukaryota</taxon>
        <taxon>Viridiplantae</taxon>
        <taxon>Streptophyta</taxon>
        <taxon>Embryophyta</taxon>
        <taxon>Tracheophyta</taxon>
        <taxon>Spermatophyta</taxon>
        <taxon>Magnoliopsida</taxon>
        <taxon>eudicotyledons</taxon>
        <taxon>Gunneridae</taxon>
        <taxon>Pentapetalae</taxon>
        <taxon>asterids</taxon>
        <taxon>lamiids</taxon>
        <taxon>Lamiales</taxon>
        <taxon>Oleaceae</taxon>
        <taxon>Forsythieae</taxon>
        <taxon>Abeliophyllum</taxon>
    </lineage>
</organism>
<reference evidence="2" key="1">
    <citation type="submission" date="2024-07" db="EMBL/GenBank/DDBJ databases">
        <title>Two chromosome-level genome assemblies of Korean endemic species Abeliophyllum distichum and Forsythia ovata (Oleaceae).</title>
        <authorList>
            <person name="Jang H."/>
        </authorList>
    </citation>
    <scope>NUCLEOTIDE SEQUENCE [LARGE SCALE GENOMIC DNA]</scope>
</reference>
<name>A0ABD1QTA8_9LAMI</name>
<keyword evidence="2" id="KW-1185">Reference proteome</keyword>
<comment type="caution">
    <text evidence="1">The sequence shown here is derived from an EMBL/GenBank/DDBJ whole genome shotgun (WGS) entry which is preliminary data.</text>
</comment>
<gene>
    <name evidence="1" type="ORF">Adt_32406</name>
</gene>
<evidence type="ECO:0000313" key="2">
    <source>
        <dbReference type="Proteomes" id="UP001604336"/>
    </source>
</evidence>
<dbReference type="Proteomes" id="UP001604336">
    <property type="component" value="Unassembled WGS sequence"/>
</dbReference>
<dbReference type="AlphaFoldDB" id="A0ABD1QTA8"/>
<accession>A0ABD1QTA8</accession>
<dbReference type="EMBL" id="JBFOLK010000010">
    <property type="protein sequence ID" value="KAL2479440.1"/>
    <property type="molecule type" value="Genomic_DNA"/>
</dbReference>
<protein>
    <submittedName>
        <fullName evidence="1">Uncharacterized protein</fullName>
    </submittedName>
</protein>
<evidence type="ECO:0000313" key="1">
    <source>
        <dbReference type="EMBL" id="KAL2479440.1"/>
    </source>
</evidence>
<sequence>MLVDDKSSVVIIYRATYDKLGIETHLIPAIVPSMGLLETLLFLGNYCLDDKGRLTLIDLGDVTHTKFLCMKFSTDRRVATVKENKYESRTCYTNAMKNFVNREVHVIDIEMGEVPADLKRIDVGPKEEDEHMRKLEDRDDLDPRVIEAEPQTSSTEKIECFPTHPIDLTKEQQVESDSSEDFKDQLTKFLSKNLDIFA</sequence>
<proteinExistence type="predicted"/>